<dbReference type="GO" id="GO:0090522">
    <property type="term" value="P:vesicle tethering involved in exocytosis"/>
    <property type="evidence" value="ECO:0007669"/>
    <property type="project" value="UniProtKB-UniRule"/>
</dbReference>
<keyword evidence="5 7" id="KW-0175">Coiled coil</keyword>
<dbReference type="GO" id="GO:0016020">
    <property type="term" value="C:membrane"/>
    <property type="evidence" value="ECO:0007669"/>
    <property type="project" value="TreeGrafter"/>
</dbReference>
<organism evidence="10 11">
    <name type="scientific">Parelaphostrongylus tenuis</name>
    <name type="common">Meningeal worm</name>
    <dbReference type="NCBI Taxonomy" id="148309"/>
    <lineage>
        <taxon>Eukaryota</taxon>
        <taxon>Metazoa</taxon>
        <taxon>Ecdysozoa</taxon>
        <taxon>Nematoda</taxon>
        <taxon>Chromadorea</taxon>
        <taxon>Rhabditida</taxon>
        <taxon>Rhabditina</taxon>
        <taxon>Rhabditomorpha</taxon>
        <taxon>Strongyloidea</taxon>
        <taxon>Metastrongylidae</taxon>
        <taxon>Parelaphostrongylus</taxon>
    </lineage>
</organism>
<comment type="function">
    <text evidence="1 6">Component of the exocyst complex involved in the docking of exocytic vesicles with fusion sites on the plasma membrane.</text>
</comment>
<feature type="domain" description="Exocyst complex subunit EXOC6/Sec15 C-terminal" evidence="8">
    <location>
        <begin position="496"/>
        <end position="846"/>
    </location>
</feature>
<dbReference type="EMBL" id="JAHQIW010007440">
    <property type="protein sequence ID" value="KAJ1374291.1"/>
    <property type="molecule type" value="Genomic_DNA"/>
</dbReference>
<feature type="domain" description="Exocyst complex component EXOC6/Sec15 N-terminal" evidence="9">
    <location>
        <begin position="127"/>
        <end position="294"/>
    </location>
</feature>
<dbReference type="Gene3D" id="1.20.58.670">
    <property type="entry name" value="Dsl1p vesicle tethering complex, Tip20p subunit, domain D"/>
    <property type="match status" value="1"/>
</dbReference>
<gene>
    <name evidence="10" type="primary">SEC15_3</name>
    <name evidence="10" type="ORF">KIN20_036950</name>
</gene>
<evidence type="ECO:0000259" key="8">
    <source>
        <dbReference type="Pfam" id="PF04091"/>
    </source>
</evidence>
<dbReference type="Proteomes" id="UP001196413">
    <property type="component" value="Unassembled WGS sequence"/>
</dbReference>
<evidence type="ECO:0000313" key="11">
    <source>
        <dbReference type="Proteomes" id="UP001196413"/>
    </source>
</evidence>
<dbReference type="InterPro" id="IPR046361">
    <property type="entry name" value="EXOC6/Sec15_C"/>
</dbReference>
<dbReference type="GO" id="GO:0000145">
    <property type="term" value="C:exocyst"/>
    <property type="evidence" value="ECO:0007669"/>
    <property type="project" value="UniProtKB-UniRule"/>
</dbReference>
<dbReference type="InterPro" id="IPR048359">
    <property type="entry name" value="EXOC6_Sec15_N"/>
</dbReference>
<dbReference type="Pfam" id="PF20651">
    <property type="entry name" value="EXOC6_Sec15_N"/>
    <property type="match status" value="1"/>
</dbReference>
<evidence type="ECO:0000256" key="3">
    <source>
        <dbReference type="ARBA" id="ARBA00022448"/>
    </source>
</evidence>
<dbReference type="PIRSF" id="PIRSF025007">
    <property type="entry name" value="Sec15"/>
    <property type="match status" value="1"/>
</dbReference>
<proteinExistence type="inferred from homology"/>
<dbReference type="InterPro" id="IPR042044">
    <property type="entry name" value="EXOC6PINT-1/Sec15/Tip20_C_dom2"/>
</dbReference>
<keyword evidence="3 6" id="KW-0813">Transport</keyword>
<protein>
    <recommendedName>
        <fullName evidence="6">Exocyst complex component</fullName>
    </recommendedName>
</protein>
<evidence type="ECO:0000259" key="9">
    <source>
        <dbReference type="Pfam" id="PF20651"/>
    </source>
</evidence>
<dbReference type="Gene3D" id="1.10.357.30">
    <property type="entry name" value="Exocyst complex subunit Sec15 C-terminal domain, N-terminal subdomain"/>
    <property type="match status" value="1"/>
</dbReference>
<keyword evidence="11" id="KW-1185">Reference proteome</keyword>
<dbReference type="InterPro" id="IPR007225">
    <property type="entry name" value="EXOC6/Sec15"/>
</dbReference>
<keyword evidence="4 6" id="KW-0268">Exocytosis</keyword>
<dbReference type="PANTHER" id="PTHR12702:SF0">
    <property type="entry name" value="EXOCYST COMPLEX COMPONENT 6"/>
    <property type="match status" value="1"/>
</dbReference>
<dbReference type="PANTHER" id="PTHR12702">
    <property type="entry name" value="SEC15"/>
    <property type="match status" value="1"/>
</dbReference>
<sequence length="881" mass="101126">MLKLKEVRFTNYTESNQVADLLCNVDAFHRKSGSKLVRPWCSGSMRPWNRFYQEIIIRMDGSSLASTKDTAGESSDTASTSYQPFPDMSAEQEFFLYELETTDSGSIGLVLRAIYDCGDVRKFSRALEHRIHQYDRNIQKVCSFHYQGFVDSMKELLLLKDRCGDIKSDATAIDAQIQAASEELSRKSEEIVKYRKLVKNASTAIDQISVCLPVLENYAKLQELMQLKKYYQALKVLEELEHTHLALVEKYRFTQILAKTMSPVRSEIKAKAYSEFKDFLENVKKVACRVGRHASRCTAEQHSFGANEAERSRKLQQEAKQKLFDVEIAVSADGSLVRKMTVNGVAPIHTSDSLEDDEKVSAQDLIDFTPVHRCCQIFNVLGSKEEFEVFYRQQRKDQCNLVIEPPSKMNSLKHYVDYLDEIIGFFVVEDHIIITEPTLVTSSHKDQLWESALKTVVHTMNSRFGGCPDVEMMLRMKKVILLFALTMKSYGYSIAPLYSLLQNFRDQYNEILMSEYCSQFERDLEKDNYAPVIAENENEFRSIIKEFPFYKRSIEQEPYPRKFPYSRFVISAYSKAKLYLQGCLKFMEHLQLTHSEMDDTVRRYANVLLSRWSGSLKSFVERKLSLVQLVQITINIGYLEKSCESLGVYITKLTNGSDINVSMTAHQLSLSERVFRDARSEVEQQIEMCIRDKVDAFIELAQYDWELPASSGHASEYISDLINYLSTTFLSFTNLPSVLARHVCMQTCKHLSSRLSEVLLSPEVRAISMGALEQFSLDVMQCEMFTARCPVAGFDHNTLPMTFAHLRQLLELVMSNDWTSYLAEYGQENGTYVRVNAATATQLLEKMIEFEKKSAGFFGINKGDRKKLLDTIIRQLRALSS</sequence>
<evidence type="ECO:0000256" key="2">
    <source>
        <dbReference type="ARBA" id="ARBA00007944"/>
    </source>
</evidence>
<dbReference type="AlphaFoldDB" id="A0AAD5RE25"/>
<dbReference type="Pfam" id="PF04091">
    <property type="entry name" value="Sec15_C"/>
    <property type="match status" value="1"/>
</dbReference>
<evidence type="ECO:0000256" key="7">
    <source>
        <dbReference type="SAM" id="Coils"/>
    </source>
</evidence>
<dbReference type="GO" id="GO:0006886">
    <property type="term" value="P:intracellular protein transport"/>
    <property type="evidence" value="ECO:0007669"/>
    <property type="project" value="InterPro"/>
</dbReference>
<dbReference type="FunFam" id="1.20.58.670:FF:000002">
    <property type="entry name" value="Exocyst complex component"/>
    <property type="match status" value="1"/>
</dbReference>
<comment type="caution">
    <text evidence="10">The sequence shown here is derived from an EMBL/GenBank/DDBJ whole genome shotgun (WGS) entry which is preliminary data.</text>
</comment>
<feature type="coiled-coil region" evidence="7">
    <location>
        <begin position="170"/>
        <end position="197"/>
    </location>
</feature>
<evidence type="ECO:0000256" key="6">
    <source>
        <dbReference type="PIRNR" id="PIRNR025007"/>
    </source>
</evidence>
<reference evidence="10" key="1">
    <citation type="submission" date="2021-06" db="EMBL/GenBank/DDBJ databases">
        <title>Parelaphostrongylus tenuis whole genome reference sequence.</title>
        <authorList>
            <person name="Garwood T.J."/>
            <person name="Larsen P.A."/>
            <person name="Fountain-Jones N.M."/>
            <person name="Garbe J.R."/>
            <person name="Macchietto M.G."/>
            <person name="Kania S.A."/>
            <person name="Gerhold R.W."/>
            <person name="Richards J.E."/>
            <person name="Wolf T.M."/>
        </authorList>
    </citation>
    <scope>NUCLEOTIDE SEQUENCE</scope>
    <source>
        <strain evidence="10">MNPRO001-30</strain>
        <tissue evidence="10">Meninges</tissue>
    </source>
</reference>
<name>A0AAD5RE25_PARTN</name>
<evidence type="ECO:0000313" key="10">
    <source>
        <dbReference type="EMBL" id="KAJ1374291.1"/>
    </source>
</evidence>
<evidence type="ECO:0000256" key="1">
    <source>
        <dbReference type="ARBA" id="ARBA00002660"/>
    </source>
</evidence>
<dbReference type="InterPro" id="IPR042045">
    <property type="entry name" value="EXOC6/Sec15_C_dom1"/>
</dbReference>
<evidence type="ECO:0000256" key="5">
    <source>
        <dbReference type="ARBA" id="ARBA00023054"/>
    </source>
</evidence>
<evidence type="ECO:0000256" key="4">
    <source>
        <dbReference type="ARBA" id="ARBA00022483"/>
    </source>
</evidence>
<dbReference type="GO" id="GO:0006893">
    <property type="term" value="P:Golgi to plasma membrane transport"/>
    <property type="evidence" value="ECO:0007669"/>
    <property type="project" value="TreeGrafter"/>
</dbReference>
<comment type="similarity">
    <text evidence="2 6">Belongs to the SEC15 family.</text>
</comment>
<accession>A0AAD5RE25</accession>